<dbReference type="AlphaFoldDB" id="A0A8T3V9X4"/>
<dbReference type="Proteomes" id="UP000762703">
    <property type="component" value="Unassembled WGS sequence"/>
</dbReference>
<name>A0A8T3V9X4_9EURY</name>
<gene>
    <name evidence="1" type="ORF">E7Z73_02160</name>
</gene>
<sequence>MKKILFLLLILFLSLQVSFAFSLSDFQGDGHGHLKKDRYDFNSTDLIKEYGNASHYSVQILHDGKAVGSGEMVTFFINGVYYTRFTDSNGVATLDINLEPGKYIVSLECNAFKGYNNILVM</sequence>
<dbReference type="RefSeq" id="WP_303736185.1">
    <property type="nucleotide sequence ID" value="NZ_SUTE01000015.1"/>
</dbReference>
<dbReference type="EMBL" id="SUTE01000015">
    <property type="protein sequence ID" value="MBE6504537.1"/>
    <property type="molecule type" value="Genomic_DNA"/>
</dbReference>
<organism evidence="1 2">
    <name type="scientific">Methanobrevibacter millerae</name>
    <dbReference type="NCBI Taxonomy" id="230361"/>
    <lineage>
        <taxon>Archaea</taxon>
        <taxon>Methanobacteriati</taxon>
        <taxon>Methanobacteriota</taxon>
        <taxon>Methanomada group</taxon>
        <taxon>Methanobacteria</taxon>
        <taxon>Methanobacteriales</taxon>
        <taxon>Methanobacteriaceae</taxon>
        <taxon>Methanobrevibacter</taxon>
    </lineage>
</organism>
<protein>
    <submittedName>
        <fullName evidence="1">DUF4198 domain-containing protein</fullName>
    </submittedName>
</protein>
<proteinExistence type="predicted"/>
<evidence type="ECO:0000313" key="1">
    <source>
        <dbReference type="EMBL" id="MBE6504537.1"/>
    </source>
</evidence>
<comment type="caution">
    <text evidence="1">The sequence shown here is derived from an EMBL/GenBank/DDBJ whole genome shotgun (WGS) entry which is preliminary data.</text>
</comment>
<reference evidence="1" key="1">
    <citation type="submission" date="2019-04" db="EMBL/GenBank/DDBJ databases">
        <title>Evolution of Biomass-Degrading Anaerobic Consortia Revealed by Metagenomics.</title>
        <authorList>
            <person name="Peng X."/>
        </authorList>
    </citation>
    <scope>NUCLEOTIDE SEQUENCE</scope>
    <source>
        <strain evidence="1">SIG12</strain>
    </source>
</reference>
<accession>A0A8T3V9X4</accession>
<evidence type="ECO:0000313" key="2">
    <source>
        <dbReference type="Proteomes" id="UP000762703"/>
    </source>
</evidence>